<keyword evidence="3" id="KW-0547">Nucleotide-binding</keyword>
<name>A0ABV1UMB1_9ACTN</name>
<evidence type="ECO:0000313" key="3">
    <source>
        <dbReference type="EMBL" id="MER6611948.1"/>
    </source>
</evidence>
<keyword evidence="4" id="KW-1185">Reference proteome</keyword>
<dbReference type="InterPro" id="IPR003594">
    <property type="entry name" value="HATPase_dom"/>
</dbReference>
<dbReference type="Pfam" id="PF13581">
    <property type="entry name" value="HATPase_c_2"/>
    <property type="match status" value="1"/>
</dbReference>
<keyword evidence="1" id="KW-0808">Transferase</keyword>
<gene>
    <name evidence="3" type="ORF">ABT276_00690</name>
</gene>
<dbReference type="SUPFAM" id="SSF55874">
    <property type="entry name" value="ATPase domain of HSP90 chaperone/DNA topoisomerase II/histidine kinase"/>
    <property type="match status" value="1"/>
</dbReference>
<protein>
    <submittedName>
        <fullName evidence="3">ATP-binding protein</fullName>
    </submittedName>
</protein>
<keyword evidence="1" id="KW-0723">Serine/threonine-protein kinase</keyword>
<feature type="domain" description="Histidine kinase/HSP90-like ATPase" evidence="2">
    <location>
        <begin position="32"/>
        <end position="136"/>
    </location>
</feature>
<proteinExistence type="predicted"/>
<dbReference type="Gene3D" id="3.30.565.10">
    <property type="entry name" value="Histidine kinase-like ATPase, C-terminal domain"/>
    <property type="match status" value="1"/>
</dbReference>
<dbReference type="PANTHER" id="PTHR35526">
    <property type="entry name" value="ANTI-SIGMA-F FACTOR RSBW-RELATED"/>
    <property type="match status" value="1"/>
</dbReference>
<keyword evidence="3" id="KW-0067">ATP-binding</keyword>
<dbReference type="PANTHER" id="PTHR35526:SF3">
    <property type="entry name" value="ANTI-SIGMA-F FACTOR RSBW"/>
    <property type="match status" value="1"/>
</dbReference>
<organism evidence="3 4">
    <name type="scientific">Streptomyces xantholiticus</name>
    <dbReference type="NCBI Taxonomy" id="68285"/>
    <lineage>
        <taxon>Bacteria</taxon>
        <taxon>Bacillati</taxon>
        <taxon>Actinomycetota</taxon>
        <taxon>Actinomycetes</taxon>
        <taxon>Kitasatosporales</taxon>
        <taxon>Streptomycetaceae</taxon>
        <taxon>Streptomyces</taxon>
    </lineage>
</organism>
<sequence>MGHAPERPQLSLSRCFTLDGGQGVVGRCRDLTRQVLDEWFTPSGAGGRAMIDDVLLLVSEVVTNSCIHGGDPCELRIDRGPGRIRVEVSDTSPVRPRPHGPHRPARTSGHGLYLLERLSAEWGWMPHGAGKAVWFVIAVPE</sequence>
<evidence type="ECO:0000259" key="2">
    <source>
        <dbReference type="Pfam" id="PF13581"/>
    </source>
</evidence>
<keyword evidence="1" id="KW-0418">Kinase</keyword>
<evidence type="ECO:0000256" key="1">
    <source>
        <dbReference type="ARBA" id="ARBA00022527"/>
    </source>
</evidence>
<dbReference type="EMBL" id="JBEPBX010000001">
    <property type="protein sequence ID" value="MER6611948.1"/>
    <property type="molecule type" value="Genomic_DNA"/>
</dbReference>
<evidence type="ECO:0000313" key="4">
    <source>
        <dbReference type="Proteomes" id="UP001445472"/>
    </source>
</evidence>
<dbReference type="RefSeq" id="WP_100105721.1">
    <property type="nucleotide sequence ID" value="NZ_JBEPBX010000001.1"/>
</dbReference>
<accession>A0ABV1UMB1</accession>
<dbReference type="InterPro" id="IPR050267">
    <property type="entry name" value="Anti-sigma-factor_SerPK"/>
</dbReference>
<dbReference type="GO" id="GO:0005524">
    <property type="term" value="F:ATP binding"/>
    <property type="evidence" value="ECO:0007669"/>
    <property type="project" value="UniProtKB-KW"/>
</dbReference>
<dbReference type="Proteomes" id="UP001445472">
    <property type="component" value="Unassembled WGS sequence"/>
</dbReference>
<comment type="caution">
    <text evidence="3">The sequence shown here is derived from an EMBL/GenBank/DDBJ whole genome shotgun (WGS) entry which is preliminary data.</text>
</comment>
<dbReference type="InterPro" id="IPR036890">
    <property type="entry name" value="HATPase_C_sf"/>
</dbReference>
<dbReference type="CDD" id="cd16936">
    <property type="entry name" value="HATPase_RsbW-like"/>
    <property type="match status" value="1"/>
</dbReference>
<reference evidence="3 4" key="1">
    <citation type="submission" date="2024-06" db="EMBL/GenBank/DDBJ databases">
        <title>The Natural Products Discovery Center: Release of the First 8490 Sequenced Strains for Exploring Actinobacteria Biosynthetic Diversity.</title>
        <authorList>
            <person name="Kalkreuter E."/>
            <person name="Kautsar S.A."/>
            <person name="Yang D."/>
            <person name="Bader C.D."/>
            <person name="Teijaro C.N."/>
            <person name="Fluegel L."/>
            <person name="Davis C.M."/>
            <person name="Simpson J.R."/>
            <person name="Lauterbach L."/>
            <person name="Steele A.D."/>
            <person name="Gui C."/>
            <person name="Meng S."/>
            <person name="Li G."/>
            <person name="Viehrig K."/>
            <person name="Ye F."/>
            <person name="Su P."/>
            <person name="Kiefer A.F."/>
            <person name="Nichols A."/>
            <person name="Cepeda A.J."/>
            <person name="Yan W."/>
            <person name="Fan B."/>
            <person name="Jiang Y."/>
            <person name="Adhikari A."/>
            <person name="Zheng C.-J."/>
            <person name="Schuster L."/>
            <person name="Cowan T.M."/>
            <person name="Smanski M.J."/>
            <person name="Chevrette M.G."/>
            <person name="De Carvalho L.P.S."/>
            <person name="Shen B."/>
        </authorList>
    </citation>
    <scope>NUCLEOTIDE SEQUENCE [LARGE SCALE GENOMIC DNA]</scope>
    <source>
        <strain evidence="3 4">NPDC000837</strain>
    </source>
</reference>